<proteinExistence type="predicted"/>
<dbReference type="AlphaFoldDB" id="A0A0C4CSC1"/>
<reference evidence="4" key="5">
    <citation type="submission" date="2015-06" db="UniProtKB">
        <authorList>
            <consortium name="EnsemblFungi"/>
        </authorList>
    </citation>
    <scope>IDENTIFICATION</scope>
    <source>
        <strain evidence="4">ATCC 64411</strain>
    </source>
</reference>
<dbReference type="EMBL" id="GL876967">
    <property type="protein sequence ID" value="KLU83562.1"/>
    <property type="molecule type" value="Genomic_DNA"/>
</dbReference>
<name>A0A0C4CSC1_MAGP6</name>
<protein>
    <submittedName>
        <fullName evidence="3 4">Uncharacterized protein</fullName>
    </submittedName>
</protein>
<gene>
    <name evidence="3" type="ORF">MAPG_02617</name>
</gene>
<evidence type="ECO:0000313" key="4">
    <source>
        <dbReference type="EnsemblFungi" id="MAPG_02617T0"/>
    </source>
</evidence>
<evidence type="ECO:0000313" key="3">
    <source>
        <dbReference type="EMBL" id="KLU83562.1"/>
    </source>
</evidence>
<dbReference type="OMA" id="THIIGQY"/>
<feature type="compositionally biased region" description="Gly residues" evidence="1">
    <location>
        <begin position="61"/>
        <end position="78"/>
    </location>
</feature>
<evidence type="ECO:0000313" key="5">
    <source>
        <dbReference type="Proteomes" id="UP000011715"/>
    </source>
</evidence>
<feature type="compositionally biased region" description="Polar residues" evidence="1">
    <location>
        <begin position="547"/>
        <end position="561"/>
    </location>
</feature>
<organism evidence="4 5">
    <name type="scientific">Magnaporthiopsis poae (strain ATCC 64411 / 73-15)</name>
    <name type="common">Kentucky bluegrass fungus</name>
    <name type="synonym">Magnaporthe poae</name>
    <dbReference type="NCBI Taxonomy" id="644358"/>
    <lineage>
        <taxon>Eukaryota</taxon>
        <taxon>Fungi</taxon>
        <taxon>Dikarya</taxon>
        <taxon>Ascomycota</taxon>
        <taxon>Pezizomycotina</taxon>
        <taxon>Sordariomycetes</taxon>
        <taxon>Sordariomycetidae</taxon>
        <taxon>Magnaporthales</taxon>
        <taxon>Magnaporthaceae</taxon>
        <taxon>Magnaporthiopsis</taxon>
    </lineage>
</organism>
<feature type="region of interest" description="Disordered" evidence="1">
    <location>
        <begin position="29"/>
        <end position="303"/>
    </location>
</feature>
<feature type="compositionally biased region" description="Basic and acidic residues" evidence="1">
    <location>
        <begin position="142"/>
        <end position="152"/>
    </location>
</feature>
<keyword evidence="2" id="KW-1133">Transmembrane helix</keyword>
<feature type="compositionally biased region" description="Basic and acidic residues" evidence="1">
    <location>
        <begin position="79"/>
        <end position="91"/>
    </location>
</feature>
<feature type="compositionally biased region" description="Low complexity" evidence="1">
    <location>
        <begin position="165"/>
        <end position="175"/>
    </location>
</feature>
<dbReference type="eggNOG" id="ENOG502SEYQ">
    <property type="taxonomic scope" value="Eukaryota"/>
</dbReference>
<feature type="compositionally biased region" description="Low complexity" evidence="1">
    <location>
        <begin position="187"/>
        <end position="263"/>
    </location>
</feature>
<dbReference type="EnsemblFungi" id="MAPG_02617T1">
    <property type="protein sequence ID" value="MAPG_02617T1"/>
    <property type="gene ID" value="MAPG_02617"/>
</dbReference>
<dbReference type="EMBL" id="ADBL01000643">
    <property type="status" value="NOT_ANNOTATED_CDS"/>
    <property type="molecule type" value="Genomic_DNA"/>
</dbReference>
<dbReference type="OrthoDB" id="5411141at2759"/>
<dbReference type="Proteomes" id="UP000011715">
    <property type="component" value="Unassembled WGS sequence"/>
</dbReference>
<accession>A0A0C4CSC1</accession>
<reference evidence="4" key="4">
    <citation type="journal article" date="2015" name="G3 (Bethesda)">
        <title>Genome sequences of three phytopathogenic species of the Magnaporthaceae family of fungi.</title>
        <authorList>
            <person name="Okagaki L.H."/>
            <person name="Nunes C.C."/>
            <person name="Sailsbery J."/>
            <person name="Clay B."/>
            <person name="Brown D."/>
            <person name="John T."/>
            <person name="Oh Y."/>
            <person name="Young N."/>
            <person name="Fitzgerald M."/>
            <person name="Haas B.J."/>
            <person name="Zeng Q."/>
            <person name="Young S."/>
            <person name="Adiconis X."/>
            <person name="Fan L."/>
            <person name="Levin J.Z."/>
            <person name="Mitchell T.K."/>
            <person name="Okubara P.A."/>
            <person name="Farman M.L."/>
            <person name="Kohn L.M."/>
            <person name="Birren B."/>
            <person name="Ma L.-J."/>
            <person name="Dean R.A."/>
        </authorList>
    </citation>
    <scope>NUCLEOTIDE SEQUENCE</scope>
    <source>
        <strain evidence="4">ATCC 64411 / 73-15</strain>
    </source>
</reference>
<dbReference type="STRING" id="644358.A0A0C4CSC1"/>
<feature type="compositionally biased region" description="Gly residues" evidence="1">
    <location>
        <begin position="92"/>
        <end position="107"/>
    </location>
</feature>
<keyword evidence="2" id="KW-0812">Transmembrane</keyword>
<keyword evidence="2" id="KW-0472">Membrane</keyword>
<reference evidence="3" key="3">
    <citation type="submission" date="2011-03" db="EMBL/GenBank/DDBJ databases">
        <title>Annotation of Magnaporthe poae ATCC 64411.</title>
        <authorList>
            <person name="Ma L.-J."/>
            <person name="Dead R."/>
            <person name="Young S.K."/>
            <person name="Zeng Q."/>
            <person name="Gargeya S."/>
            <person name="Fitzgerald M."/>
            <person name="Haas B."/>
            <person name="Abouelleil A."/>
            <person name="Alvarado L."/>
            <person name="Arachchi H.M."/>
            <person name="Berlin A."/>
            <person name="Brown A."/>
            <person name="Chapman S.B."/>
            <person name="Chen Z."/>
            <person name="Dunbar C."/>
            <person name="Freedman E."/>
            <person name="Gearin G."/>
            <person name="Gellesch M."/>
            <person name="Goldberg J."/>
            <person name="Griggs A."/>
            <person name="Gujja S."/>
            <person name="Heiman D."/>
            <person name="Howarth C."/>
            <person name="Larson L."/>
            <person name="Lui A."/>
            <person name="MacDonald P.J.P."/>
            <person name="Mehta T."/>
            <person name="Montmayeur A."/>
            <person name="Murphy C."/>
            <person name="Neiman D."/>
            <person name="Pearson M."/>
            <person name="Priest M."/>
            <person name="Roberts A."/>
            <person name="Saif S."/>
            <person name="Shea T."/>
            <person name="Shenoy N."/>
            <person name="Sisk P."/>
            <person name="Stolte C."/>
            <person name="Sykes S."/>
            <person name="Yandava C."/>
            <person name="Wortman J."/>
            <person name="Nusbaum C."/>
            <person name="Birren B."/>
        </authorList>
    </citation>
    <scope>NUCLEOTIDE SEQUENCE</scope>
    <source>
        <strain evidence="3">ATCC 64411</strain>
    </source>
</reference>
<dbReference type="VEuPathDB" id="FungiDB:MAPG_02617"/>
<dbReference type="EMBL" id="GL876967">
    <property type="protein sequence ID" value="KLU83563.1"/>
    <property type="molecule type" value="Genomic_DNA"/>
</dbReference>
<feature type="transmembrane region" description="Helical" evidence="2">
    <location>
        <begin position="334"/>
        <end position="355"/>
    </location>
</feature>
<feature type="compositionally biased region" description="Polar residues" evidence="1">
    <location>
        <begin position="647"/>
        <end position="658"/>
    </location>
</feature>
<feature type="region of interest" description="Disordered" evidence="1">
    <location>
        <begin position="547"/>
        <end position="744"/>
    </location>
</feature>
<dbReference type="EnsemblFungi" id="MAPG_02617T0">
    <property type="protein sequence ID" value="MAPG_02617T0"/>
    <property type="gene ID" value="MAPG_02617"/>
</dbReference>
<keyword evidence="5" id="KW-1185">Reference proteome</keyword>
<feature type="compositionally biased region" description="Polar residues" evidence="1">
    <location>
        <begin position="271"/>
        <end position="296"/>
    </location>
</feature>
<sequence length="744" mass="77423">MFGDNIMASKRDLLRQSSSAEPRSGFWTTIILSSAPDLRRRQNDGNRDRGRSGNNNNNNNGNGGGSNTGGGNGSGGGDSENRNGRGFRGEGGDPNGSGRGGGRGTGLDGDRGGRGDGSSGGDRGNNRGGGGSGRGGNNRNDGGGDRGSKNKGDSGGGRNNDDRNSNNGNRFRNGGNRNGDGRDKDATSAQPASSAASTSSPATSSAPTPPAAEASGQVPVSPVSSIPPEVNGAISSSSTPPAAESTTMGPAAATPSPPATAGGVALGPGISSETATTVSISSRTQGDTTSSSTPTLNAGIGLGDSAVRDSQWQEADNSMAMGQRKVMSGTTERVLIAVGSIGAFIFVSFLAWAIWRTARRFKRRKENQTQSDYQSYSSQERPGFSHRLAARLPFLRNRQEEHWLNADDKGYGDQKNQPLTFGPSEVPVAPIKGFYGSEKVDSLQAPPPILAPLQIQPLTQPPLPQLQLQTEQLGGVASWFPMSPAARQQEQAGGPVWPMGSAQSQEMQFQAVFAAASNAYSPGALSPGASINRNIFTHQTTGSFSSTNAAQFGATTPSSDVGGTWRPGMGPANGYHNQSRLARQPSDAYDPARRQVGRESVLSSLSSGFGDGDIVVPQQVRQPARDARATGVNESEAQQHHTGARASWTSRTDTVYTESSDDSPPRYRNITSWVRQQSSRARRAEQRGARPVAGGASDGGVEGTGVRAMPPEPRLDMMMDDGQAPRSPVTMAEPAVSVTKPQQG</sequence>
<reference evidence="5" key="1">
    <citation type="submission" date="2010-05" db="EMBL/GenBank/DDBJ databases">
        <title>The genome sequence of Magnaporthe poae strain ATCC 64411.</title>
        <authorList>
            <person name="Ma L.-J."/>
            <person name="Dead R."/>
            <person name="Young S."/>
            <person name="Zeng Q."/>
            <person name="Koehrsen M."/>
            <person name="Alvarado L."/>
            <person name="Berlin A."/>
            <person name="Chapman S.B."/>
            <person name="Chen Z."/>
            <person name="Freedman E."/>
            <person name="Gellesch M."/>
            <person name="Goldberg J."/>
            <person name="Griggs A."/>
            <person name="Gujja S."/>
            <person name="Heilman E.R."/>
            <person name="Heiman D."/>
            <person name="Hepburn T."/>
            <person name="Howarth C."/>
            <person name="Jen D."/>
            <person name="Larson L."/>
            <person name="Mehta T."/>
            <person name="Neiman D."/>
            <person name="Pearson M."/>
            <person name="Roberts A."/>
            <person name="Saif S."/>
            <person name="Shea T."/>
            <person name="Shenoy N."/>
            <person name="Sisk P."/>
            <person name="Stolte C."/>
            <person name="Sykes S."/>
            <person name="Walk T."/>
            <person name="White J."/>
            <person name="Yandava C."/>
            <person name="Haas B."/>
            <person name="Nusbaum C."/>
            <person name="Birren B."/>
        </authorList>
    </citation>
    <scope>NUCLEOTIDE SEQUENCE [LARGE SCALE GENOMIC DNA]</scope>
    <source>
        <strain evidence="5">ATCC 64411 / 73-15</strain>
    </source>
</reference>
<feature type="compositionally biased region" description="Basic and acidic residues" evidence="1">
    <location>
        <begin position="37"/>
        <end position="51"/>
    </location>
</feature>
<reference evidence="3" key="2">
    <citation type="submission" date="2010-05" db="EMBL/GenBank/DDBJ databases">
        <title>The Genome Sequence of Magnaporthe poae strain ATCC 64411.</title>
        <authorList>
            <consortium name="The Broad Institute Genome Sequencing Platform"/>
            <consortium name="Broad Institute Genome Sequencing Center for Infectious Disease"/>
            <person name="Ma L.-J."/>
            <person name="Dead R."/>
            <person name="Young S."/>
            <person name="Zeng Q."/>
            <person name="Koehrsen M."/>
            <person name="Alvarado L."/>
            <person name="Berlin A."/>
            <person name="Chapman S.B."/>
            <person name="Chen Z."/>
            <person name="Freedman E."/>
            <person name="Gellesch M."/>
            <person name="Goldberg J."/>
            <person name="Griggs A."/>
            <person name="Gujja S."/>
            <person name="Heilman E.R."/>
            <person name="Heiman D."/>
            <person name="Hepburn T."/>
            <person name="Howarth C."/>
            <person name="Jen D."/>
            <person name="Larson L."/>
            <person name="Mehta T."/>
            <person name="Neiman D."/>
            <person name="Pearson M."/>
            <person name="Roberts A."/>
            <person name="Saif S."/>
            <person name="Shea T."/>
            <person name="Shenoy N."/>
            <person name="Sisk P."/>
            <person name="Stolte C."/>
            <person name="Sykes S."/>
            <person name="Walk T."/>
            <person name="White J."/>
            <person name="Yandava C."/>
            <person name="Haas B."/>
            <person name="Nusbaum C."/>
            <person name="Birren B."/>
        </authorList>
    </citation>
    <scope>NUCLEOTIDE SEQUENCE</scope>
    <source>
        <strain evidence="3">ATCC 64411</strain>
    </source>
</reference>
<feature type="compositionally biased region" description="Gly residues" evidence="1">
    <location>
        <begin position="115"/>
        <end position="136"/>
    </location>
</feature>
<evidence type="ECO:0000256" key="1">
    <source>
        <dbReference type="SAM" id="MobiDB-lite"/>
    </source>
</evidence>
<evidence type="ECO:0000256" key="2">
    <source>
        <dbReference type="SAM" id="Phobius"/>
    </source>
</evidence>